<dbReference type="InterPro" id="IPR003607">
    <property type="entry name" value="HD/PDEase_dom"/>
</dbReference>
<protein>
    <submittedName>
        <fullName evidence="2">HD domain-containing phosphohydrolase</fullName>
    </submittedName>
</protein>
<dbReference type="CDD" id="cd00077">
    <property type="entry name" value="HDc"/>
    <property type="match status" value="1"/>
</dbReference>
<dbReference type="RefSeq" id="WP_309483337.1">
    <property type="nucleotide sequence ID" value="NZ_CP133720.1"/>
</dbReference>
<keyword evidence="3" id="KW-1185">Reference proteome</keyword>
<dbReference type="Gene3D" id="1.10.3210.10">
    <property type="entry name" value="Hypothetical protein af1432"/>
    <property type="match status" value="3"/>
</dbReference>
<dbReference type="SUPFAM" id="SSF109604">
    <property type="entry name" value="HD-domain/PDEase-like"/>
    <property type="match status" value="2"/>
</dbReference>
<dbReference type="PROSITE" id="PS51832">
    <property type="entry name" value="HD_GYP"/>
    <property type="match status" value="1"/>
</dbReference>
<evidence type="ECO:0000259" key="1">
    <source>
        <dbReference type="PROSITE" id="PS51832"/>
    </source>
</evidence>
<dbReference type="InterPro" id="IPR052020">
    <property type="entry name" value="Cyclic_di-GMP/3'3'-cGAMP_PDE"/>
</dbReference>
<accession>A0ABY9RKV9</accession>
<organism evidence="2 3">
    <name type="scientific">Undibacterium cyanobacteriorum</name>
    <dbReference type="NCBI Taxonomy" id="3073561"/>
    <lineage>
        <taxon>Bacteria</taxon>
        <taxon>Pseudomonadati</taxon>
        <taxon>Pseudomonadota</taxon>
        <taxon>Betaproteobacteria</taxon>
        <taxon>Burkholderiales</taxon>
        <taxon>Oxalobacteraceae</taxon>
        <taxon>Undibacterium</taxon>
    </lineage>
</organism>
<evidence type="ECO:0000313" key="2">
    <source>
        <dbReference type="EMBL" id="WMW81860.1"/>
    </source>
</evidence>
<name>A0ABY9RKV9_9BURK</name>
<feature type="domain" description="HD-GYP" evidence="1">
    <location>
        <begin position="255"/>
        <end position="443"/>
    </location>
</feature>
<dbReference type="Pfam" id="PF13487">
    <property type="entry name" value="HD_5"/>
    <property type="match status" value="2"/>
</dbReference>
<gene>
    <name evidence="2" type="ORF">RF679_06140</name>
</gene>
<dbReference type="Proteomes" id="UP001181355">
    <property type="component" value="Chromosome"/>
</dbReference>
<dbReference type="InterPro" id="IPR037522">
    <property type="entry name" value="HD_GYP_dom"/>
</dbReference>
<sequence>MNLRLSELISALSHALDITEGQPAGHCVRCCWIGMHVGRELGLPEDELWDLYYTLLLKDLGCSSNAARICELYLADDLQFKRDFKTVGDSLPQVLHFVLKHTGLKAGLAERFRSVLTILRDGRSIAQELIATRCQRGAEIARLLRFSERVAMGIYHLDEHHNGQGRPDQLRGDEIPVFSRIALLAQVVDVFHTADGADAALAEIRERRGQWFDPQLVEAFFKVADDAEFWHVLASSEVNQAVLNLEPKSHVVPLDDDYLDDIAAAFGQVVDSKSPYTSGHSARVALYTDMIGESMGLSAERRRWLKRGALLHDVGKLGVSNSVLDKAGKLDISEWEEVKMHAAYTETILSRINAFSELAKVSAAHHEKLDGTGYPRGLKGDEISLETRIITTADIFDAITAERPYRGATPIPKTLEIMSENLHTAIDPRCFDALKLAIDKLEK</sequence>
<dbReference type="PANTHER" id="PTHR45228">
    <property type="entry name" value="CYCLIC DI-GMP PHOSPHODIESTERASE TM_0186-RELATED"/>
    <property type="match status" value="1"/>
</dbReference>
<dbReference type="EMBL" id="CP133720">
    <property type="protein sequence ID" value="WMW81860.1"/>
    <property type="molecule type" value="Genomic_DNA"/>
</dbReference>
<reference evidence="2" key="1">
    <citation type="submission" date="2023-09" db="EMBL/GenBank/DDBJ databases">
        <title>Undibacterium sp. 20NA77.5 isolated from freshwater.</title>
        <authorList>
            <person name="Le V."/>
            <person name="Ko S.-R."/>
            <person name="Ahn C.-Y."/>
            <person name="Oh H.-M."/>
        </authorList>
    </citation>
    <scope>NUCLEOTIDE SEQUENCE</scope>
    <source>
        <strain evidence="2">20NA77.5</strain>
    </source>
</reference>
<proteinExistence type="predicted"/>
<dbReference type="PANTHER" id="PTHR45228:SF5">
    <property type="entry name" value="CYCLIC DI-GMP PHOSPHODIESTERASE VC_1348-RELATED"/>
    <property type="match status" value="1"/>
</dbReference>
<evidence type="ECO:0000313" key="3">
    <source>
        <dbReference type="Proteomes" id="UP001181355"/>
    </source>
</evidence>
<dbReference type="SMART" id="SM00471">
    <property type="entry name" value="HDc"/>
    <property type="match status" value="1"/>
</dbReference>